<dbReference type="Pfam" id="PF12697">
    <property type="entry name" value="Abhydrolase_6"/>
    <property type="match status" value="1"/>
</dbReference>
<evidence type="ECO:0000313" key="2">
    <source>
        <dbReference type="EMBL" id="GIE04789.1"/>
    </source>
</evidence>
<proteinExistence type="predicted"/>
<reference evidence="2 3" key="1">
    <citation type="submission" date="2021-01" db="EMBL/GenBank/DDBJ databases">
        <title>Whole genome shotgun sequence of Actinoplanes durhamensis NBRC 14914.</title>
        <authorList>
            <person name="Komaki H."/>
            <person name="Tamura T."/>
        </authorList>
    </citation>
    <scope>NUCLEOTIDE SEQUENCE [LARGE SCALE GENOMIC DNA]</scope>
    <source>
        <strain evidence="2 3">NBRC 14914</strain>
    </source>
</reference>
<keyword evidence="3" id="KW-1185">Reference proteome</keyword>
<dbReference type="Proteomes" id="UP000637628">
    <property type="component" value="Unassembled WGS sequence"/>
</dbReference>
<dbReference type="InterPro" id="IPR029058">
    <property type="entry name" value="AB_hydrolase_fold"/>
</dbReference>
<dbReference type="SUPFAM" id="SSF53474">
    <property type="entry name" value="alpha/beta-Hydrolases"/>
    <property type="match status" value="1"/>
</dbReference>
<accession>A0ABQ3Z4R5</accession>
<dbReference type="EMBL" id="BOML01000050">
    <property type="protein sequence ID" value="GIE04789.1"/>
    <property type="molecule type" value="Genomic_DNA"/>
</dbReference>
<evidence type="ECO:0000259" key="1">
    <source>
        <dbReference type="Pfam" id="PF12697"/>
    </source>
</evidence>
<sequence length="251" mass="26374">MTPAREDAVITWTEPDPVPLRGTLVVLPGRGESAPIYERFGRRLAADAYRVHVLGTAPSDSPERAHEQLAEIIETADVGTPRIVVGSDAGAAYAAHLAAQGKLTGVAALVLAGLPVAAAAAPARDWDDELDARTFCSTHRGRISAAGVRPAELFTDLPAAWFDPAVPAGVDLPVLGLHGRDDDISPVAEARAWYAATPRAELVTIAGGRHDVLNDQTHRTVAATVVLFLERLRGSSALTPIAVTEALGDPR</sequence>
<protein>
    <submittedName>
        <fullName evidence="2">Lysophospholipase</fullName>
    </submittedName>
</protein>
<dbReference type="RefSeq" id="WP_203731838.1">
    <property type="nucleotide sequence ID" value="NZ_BAAATX010000021.1"/>
</dbReference>
<organism evidence="2 3">
    <name type="scientific">Paractinoplanes durhamensis</name>
    <dbReference type="NCBI Taxonomy" id="113563"/>
    <lineage>
        <taxon>Bacteria</taxon>
        <taxon>Bacillati</taxon>
        <taxon>Actinomycetota</taxon>
        <taxon>Actinomycetes</taxon>
        <taxon>Micromonosporales</taxon>
        <taxon>Micromonosporaceae</taxon>
        <taxon>Paractinoplanes</taxon>
    </lineage>
</organism>
<dbReference type="InterPro" id="IPR000073">
    <property type="entry name" value="AB_hydrolase_1"/>
</dbReference>
<feature type="domain" description="AB hydrolase-1" evidence="1">
    <location>
        <begin position="24"/>
        <end position="222"/>
    </location>
</feature>
<name>A0ABQ3Z4R5_9ACTN</name>
<gene>
    <name evidence="2" type="ORF">Adu01nite_61390</name>
</gene>
<evidence type="ECO:0000313" key="3">
    <source>
        <dbReference type="Proteomes" id="UP000637628"/>
    </source>
</evidence>
<comment type="caution">
    <text evidence="2">The sequence shown here is derived from an EMBL/GenBank/DDBJ whole genome shotgun (WGS) entry which is preliminary data.</text>
</comment>
<dbReference type="Gene3D" id="3.40.50.1820">
    <property type="entry name" value="alpha/beta hydrolase"/>
    <property type="match status" value="1"/>
</dbReference>